<evidence type="ECO:0000313" key="1">
    <source>
        <dbReference type="EMBL" id="KAG9396707.1"/>
    </source>
</evidence>
<name>A0A8J6BBB1_9EUKA</name>
<dbReference type="Proteomes" id="UP000717585">
    <property type="component" value="Unassembled WGS sequence"/>
</dbReference>
<protein>
    <submittedName>
        <fullName evidence="1">Uncharacterized protein</fullName>
    </submittedName>
</protein>
<reference evidence="1" key="1">
    <citation type="submission" date="2021-05" db="EMBL/GenBank/DDBJ databases">
        <title>A free-living protist that lacks canonical eukaryotic 1 DNA replication and segregation systems.</title>
        <authorList>
            <person name="Salas-Leiva D.E."/>
            <person name="Tromer E.C."/>
            <person name="Curtis B.A."/>
            <person name="Jerlstrom-Hultqvist J."/>
            <person name="Kolisko M."/>
            <person name="Yi Z."/>
            <person name="Salas-Leiva J.S."/>
            <person name="Gallot-Lavallee L."/>
            <person name="Kops G.J.P.L."/>
            <person name="Archibald J.M."/>
            <person name="Simpson A.G.B."/>
            <person name="Roger A.J."/>
        </authorList>
    </citation>
    <scope>NUCLEOTIDE SEQUENCE</scope>
    <source>
        <strain evidence="1">BICM</strain>
    </source>
</reference>
<dbReference type="AlphaFoldDB" id="A0A8J6BBB1"/>
<accession>A0A8J6BBB1</accession>
<gene>
    <name evidence="1" type="ORF">J8273_1725</name>
</gene>
<sequence>MPAISDKLREAGHYKKTLIGLSVVLGGLVAYNYVTERKLNTPVIAATPTTPKCKKKVFKKETNTKENPKA</sequence>
<evidence type="ECO:0000313" key="2">
    <source>
        <dbReference type="Proteomes" id="UP000717585"/>
    </source>
</evidence>
<organism evidence="1 2">
    <name type="scientific">Carpediemonas membranifera</name>
    <dbReference type="NCBI Taxonomy" id="201153"/>
    <lineage>
        <taxon>Eukaryota</taxon>
        <taxon>Metamonada</taxon>
        <taxon>Carpediemonas-like organisms</taxon>
        <taxon>Carpediemonas</taxon>
    </lineage>
</organism>
<dbReference type="EMBL" id="JAHDYR010000005">
    <property type="protein sequence ID" value="KAG9396707.1"/>
    <property type="molecule type" value="Genomic_DNA"/>
</dbReference>
<keyword evidence="2" id="KW-1185">Reference proteome</keyword>
<proteinExistence type="predicted"/>
<comment type="caution">
    <text evidence="1">The sequence shown here is derived from an EMBL/GenBank/DDBJ whole genome shotgun (WGS) entry which is preliminary data.</text>
</comment>